<sequence>MKTALRQFFARRGAIPAACYLLTLAGWLVLGAWNFGSDAMARAGGTLTEQQLSLSAFQLVDLQGEGDGYVSTSGDPQIILEDVSDQVVRTLSYRAEFDAEPREMCLYYTTAAGEPYSQDKRVFPTMGEDGSYIYTLPRTTIVSLRLDPCSPDANTPVTVQFEGDAITLNAADALPSGLAYWLPSWYQLFCFVLYPALAGAILSWMRALWGEIRDRRKG</sequence>
<evidence type="ECO:0000313" key="2">
    <source>
        <dbReference type="EMBL" id="MBE5037348.1"/>
    </source>
</evidence>
<keyword evidence="3" id="KW-1185">Reference proteome</keyword>
<keyword evidence="1" id="KW-1133">Transmembrane helix</keyword>
<evidence type="ECO:0000313" key="3">
    <source>
        <dbReference type="Proteomes" id="UP000768567"/>
    </source>
</evidence>
<name>A0ABR9R2K7_9FIRM</name>
<comment type="caution">
    <text evidence="2">The sequence shown here is derived from an EMBL/GenBank/DDBJ whole genome shotgun (WGS) entry which is preliminary data.</text>
</comment>
<dbReference type="EMBL" id="JADCKC010000002">
    <property type="protein sequence ID" value="MBE5037348.1"/>
    <property type="molecule type" value="Genomic_DNA"/>
</dbReference>
<feature type="transmembrane region" description="Helical" evidence="1">
    <location>
        <begin position="185"/>
        <end position="209"/>
    </location>
</feature>
<gene>
    <name evidence="2" type="ORF">INF35_06100</name>
</gene>
<accession>A0ABR9R2K7</accession>
<evidence type="ECO:0008006" key="4">
    <source>
        <dbReference type="Google" id="ProtNLM"/>
    </source>
</evidence>
<organism evidence="2 3">
    <name type="scientific">Gemmiger gallinarum</name>
    <dbReference type="NCBI Taxonomy" id="2779354"/>
    <lineage>
        <taxon>Bacteria</taxon>
        <taxon>Bacillati</taxon>
        <taxon>Bacillota</taxon>
        <taxon>Clostridia</taxon>
        <taxon>Eubacteriales</taxon>
        <taxon>Gemmiger</taxon>
    </lineage>
</organism>
<reference evidence="2 3" key="1">
    <citation type="submission" date="2020-10" db="EMBL/GenBank/DDBJ databases">
        <title>ChiBAC.</title>
        <authorList>
            <person name="Zenner C."/>
            <person name="Hitch T.C.A."/>
            <person name="Clavel T."/>
        </authorList>
    </citation>
    <scope>NUCLEOTIDE SEQUENCE [LARGE SCALE GENOMIC DNA]</scope>
    <source>
        <strain evidence="2 3">DSM 109015</strain>
    </source>
</reference>
<dbReference type="Proteomes" id="UP000768567">
    <property type="component" value="Unassembled WGS sequence"/>
</dbReference>
<protein>
    <recommendedName>
        <fullName evidence="4">Transmembrane protein</fullName>
    </recommendedName>
</protein>
<proteinExistence type="predicted"/>
<keyword evidence="1" id="KW-0472">Membrane</keyword>
<evidence type="ECO:0000256" key="1">
    <source>
        <dbReference type="SAM" id="Phobius"/>
    </source>
</evidence>
<keyword evidence="1" id="KW-0812">Transmembrane</keyword>
<dbReference type="RefSeq" id="WP_193500639.1">
    <property type="nucleotide sequence ID" value="NZ_JADCKC010000002.1"/>
</dbReference>
<feature type="transmembrane region" description="Helical" evidence="1">
    <location>
        <begin position="12"/>
        <end position="33"/>
    </location>
</feature>